<evidence type="ECO:0000259" key="9">
    <source>
        <dbReference type="Pfam" id="PF05649"/>
    </source>
</evidence>
<keyword evidence="4" id="KW-0479">Metal-binding</keyword>
<evidence type="ECO:0000256" key="7">
    <source>
        <dbReference type="ARBA" id="ARBA00023049"/>
    </source>
</evidence>
<sequence length="649" mass="72010">MKQTKQRIVGGAGDTTQGATASPKDNLYLAVNGEWLKTAQIPADKSRVGGFSDLDLDIEKQLMQDLADFAAQKKAVPNTLMQQAVEFYRVAANVDQRNQQGFAPAQAGYAEIKQVADLTSWSQKLATWLAAGYPLPFSVYITADMKDTSQNIIEFNAPGLILPDTTYYADNNQSGQKLLAVYEQTAAKLLQAIGETAADAKLIAQQALLFDQSLAKVVKSAEEKADYVKDYNPQNLADFTKLGGAVDFKSLVEGAVAADVATVNVSEPRFYKYFTEIVNDETFVNLKSWTLVNYVMGAAAYLSQDLRAIAGEFSLALSGNQELQAPLKQAYHLTGSYFDEVIGQYYGQTYFGEQAKQDVEQMVKKMIQIYQQRIKQNDWLSEPTKQKAVVKLDKMVLKIGYPDQVNAVFHKLTIDPAESLWANIQSITAVLVADNFSKFKKPVDRGEWAMPGHLVNACYDPSRNDITFPAGILQPPFYSLEQSASANYGGIGAVIAHEISHGFDNNGAQFDEYGNLNNWWTDADYTKFKDLTQKMIHEFDGVEFATGKVNGTLVVSENVADAGGLSCALEATKSEADADLRAFFANWARVWRTKSTPELMEMFLSMDVHAPAPLRANIQAQNMDEFYTTFDVSEHDGMWLEPEQRVNIW</sequence>
<comment type="cofactor">
    <cofactor evidence="1">
        <name>Zn(2+)</name>
        <dbReference type="ChEBI" id="CHEBI:29105"/>
    </cofactor>
</comment>
<feature type="domain" description="Peptidase M13 N-terminal" evidence="9">
    <location>
        <begin position="23"/>
        <end position="402"/>
    </location>
</feature>
<dbReference type="Proteomes" id="UP000831495">
    <property type="component" value="Chromosome"/>
</dbReference>
<dbReference type="Pfam" id="PF01431">
    <property type="entry name" value="Peptidase_M13"/>
    <property type="match status" value="1"/>
</dbReference>
<dbReference type="EMBL" id="CP093366">
    <property type="protein sequence ID" value="UQS81996.1"/>
    <property type="molecule type" value="Genomic_DNA"/>
</dbReference>
<keyword evidence="7" id="KW-0482">Metalloprotease</keyword>
<keyword evidence="11" id="KW-1185">Reference proteome</keyword>
<keyword evidence="5" id="KW-0378">Hydrolase</keyword>
<organism evidence="10 11">
    <name type="scientific">Bombilactobacillus folatiphilus</name>
    <dbReference type="NCBI Taxonomy" id="2923362"/>
    <lineage>
        <taxon>Bacteria</taxon>
        <taxon>Bacillati</taxon>
        <taxon>Bacillota</taxon>
        <taxon>Bacilli</taxon>
        <taxon>Lactobacillales</taxon>
        <taxon>Lactobacillaceae</taxon>
        <taxon>Bombilactobacillus</taxon>
    </lineage>
</organism>
<dbReference type="InterPro" id="IPR024079">
    <property type="entry name" value="MetalloPept_cat_dom_sf"/>
</dbReference>
<dbReference type="InterPro" id="IPR000718">
    <property type="entry name" value="Peptidase_M13"/>
</dbReference>
<evidence type="ECO:0000256" key="5">
    <source>
        <dbReference type="ARBA" id="ARBA00022801"/>
    </source>
</evidence>
<proteinExistence type="inferred from homology"/>
<dbReference type="PRINTS" id="PR00786">
    <property type="entry name" value="NEPRILYSIN"/>
</dbReference>
<dbReference type="Gene3D" id="3.40.390.10">
    <property type="entry name" value="Collagenase (Catalytic Domain)"/>
    <property type="match status" value="1"/>
</dbReference>
<protein>
    <submittedName>
        <fullName evidence="10">M13 family peptidase</fullName>
    </submittedName>
</protein>
<reference evidence="10" key="1">
    <citation type="journal article" date="2022" name="Int. J. Syst. Evol. Microbiol.">
        <title>Apilactobacillus apisilvae sp. nov., Nicolia spurrieriana gen. nov. sp. nov., Bombilactobacillus folatiphilus sp. nov. and Bombilactobacillus thymidiniphilus sp. nov., four new lactic acid bacterial isolates from stingless bees Tetragonula carbonaria and Austroplebeia australis.</title>
        <authorList>
            <person name="Oliphant S.A."/>
            <person name="Watson-Haigh N.S."/>
            <person name="Sumby K.M."/>
            <person name="Gardner J."/>
            <person name="Groom S."/>
            <person name="Jiranek V."/>
        </authorList>
    </citation>
    <scope>NUCLEOTIDE SEQUENCE</scope>
    <source>
        <strain evidence="10">SG4_D2</strain>
    </source>
</reference>
<dbReference type="CDD" id="cd08662">
    <property type="entry name" value="M13"/>
    <property type="match status" value="1"/>
</dbReference>
<dbReference type="RefSeq" id="WP_249514264.1">
    <property type="nucleotide sequence ID" value="NZ_CP093366.1"/>
</dbReference>
<feature type="domain" description="Peptidase M13 C-terminal" evidence="8">
    <location>
        <begin position="456"/>
        <end position="646"/>
    </location>
</feature>
<gene>
    <name evidence="10" type="ORF">MOO45_07345</name>
</gene>
<dbReference type="Pfam" id="PF05649">
    <property type="entry name" value="Peptidase_M13_N"/>
    <property type="match status" value="1"/>
</dbReference>
<evidence type="ECO:0000313" key="10">
    <source>
        <dbReference type="EMBL" id="UQS81996.1"/>
    </source>
</evidence>
<dbReference type="Gene3D" id="1.10.1380.10">
    <property type="entry name" value="Neutral endopeptidase , domain2"/>
    <property type="match status" value="1"/>
</dbReference>
<comment type="similarity">
    <text evidence="2">Belongs to the peptidase M13 family.</text>
</comment>
<keyword evidence="6" id="KW-0862">Zinc</keyword>
<dbReference type="PANTHER" id="PTHR11733:SF167">
    <property type="entry name" value="FI17812P1-RELATED"/>
    <property type="match status" value="1"/>
</dbReference>
<dbReference type="InterPro" id="IPR042089">
    <property type="entry name" value="Peptidase_M13_dom_2"/>
</dbReference>
<evidence type="ECO:0000256" key="3">
    <source>
        <dbReference type="ARBA" id="ARBA00022670"/>
    </source>
</evidence>
<dbReference type="PANTHER" id="PTHR11733">
    <property type="entry name" value="ZINC METALLOPROTEASE FAMILY M13 NEPRILYSIN-RELATED"/>
    <property type="match status" value="1"/>
</dbReference>
<name>A0ABY4P8Y7_9LACO</name>
<dbReference type="InterPro" id="IPR008753">
    <property type="entry name" value="Peptidase_M13_N"/>
</dbReference>
<evidence type="ECO:0000259" key="8">
    <source>
        <dbReference type="Pfam" id="PF01431"/>
    </source>
</evidence>
<dbReference type="SUPFAM" id="SSF55486">
    <property type="entry name" value="Metalloproteases ('zincins'), catalytic domain"/>
    <property type="match status" value="1"/>
</dbReference>
<evidence type="ECO:0000313" key="11">
    <source>
        <dbReference type="Proteomes" id="UP000831495"/>
    </source>
</evidence>
<accession>A0ABY4P8Y7</accession>
<dbReference type="InterPro" id="IPR018497">
    <property type="entry name" value="Peptidase_M13_C"/>
</dbReference>
<evidence type="ECO:0000256" key="2">
    <source>
        <dbReference type="ARBA" id="ARBA00007357"/>
    </source>
</evidence>
<dbReference type="PROSITE" id="PS51885">
    <property type="entry name" value="NEPRILYSIN"/>
    <property type="match status" value="1"/>
</dbReference>
<evidence type="ECO:0000256" key="1">
    <source>
        <dbReference type="ARBA" id="ARBA00001947"/>
    </source>
</evidence>
<keyword evidence="3" id="KW-0645">Protease</keyword>
<evidence type="ECO:0000256" key="6">
    <source>
        <dbReference type="ARBA" id="ARBA00022833"/>
    </source>
</evidence>
<evidence type="ECO:0000256" key="4">
    <source>
        <dbReference type="ARBA" id="ARBA00022723"/>
    </source>
</evidence>